<keyword evidence="1" id="KW-0812">Transmembrane</keyword>
<keyword evidence="1" id="KW-0472">Membrane</keyword>
<evidence type="ECO:0000313" key="3">
    <source>
        <dbReference type="Proteomes" id="UP001319180"/>
    </source>
</evidence>
<accession>A0AAP2DAZ7</accession>
<organism evidence="2 3">
    <name type="scientific">Dawidia soli</name>
    <dbReference type="NCBI Taxonomy" id="2782352"/>
    <lineage>
        <taxon>Bacteria</taxon>
        <taxon>Pseudomonadati</taxon>
        <taxon>Bacteroidota</taxon>
        <taxon>Cytophagia</taxon>
        <taxon>Cytophagales</taxon>
        <taxon>Chryseotaleaceae</taxon>
        <taxon>Dawidia</taxon>
    </lineage>
</organism>
<proteinExistence type="predicted"/>
<dbReference type="Proteomes" id="UP001319180">
    <property type="component" value="Unassembled WGS sequence"/>
</dbReference>
<keyword evidence="1" id="KW-1133">Transmembrane helix</keyword>
<comment type="caution">
    <text evidence="2">The sequence shown here is derived from an EMBL/GenBank/DDBJ whole genome shotgun (WGS) entry which is preliminary data.</text>
</comment>
<keyword evidence="3" id="KW-1185">Reference proteome</keyword>
<name>A0AAP2DAZ7_9BACT</name>
<feature type="transmembrane region" description="Helical" evidence="1">
    <location>
        <begin position="20"/>
        <end position="48"/>
    </location>
</feature>
<evidence type="ECO:0000313" key="2">
    <source>
        <dbReference type="EMBL" id="MBT1688574.1"/>
    </source>
</evidence>
<gene>
    <name evidence="2" type="ORF">KK078_18535</name>
</gene>
<evidence type="ECO:0000256" key="1">
    <source>
        <dbReference type="SAM" id="Phobius"/>
    </source>
</evidence>
<dbReference type="AlphaFoldDB" id="A0AAP2DAZ7"/>
<sequence>MKIDVKTSLFFPWTLNVMGIALAFSAVVVIFFHFLIGLSLLIGGVLIFTTHYRLMIDLDRRVYRDYVWIMGIKHGKMASFEKIEYLFMKKSRTVQNMYARVYTTSLQKDVYDAYLRFSETEKLHLVTRESKRLLVKQVESLAAQLGVQVIDYTNGEGKIR</sequence>
<reference evidence="2 3" key="1">
    <citation type="submission" date="2021-05" db="EMBL/GenBank/DDBJ databases">
        <title>A Polyphasic approach of four new species of the genus Ohtaekwangia: Ohtaekwangia histidinii sp. nov., Ohtaekwangia cretensis sp. nov., Ohtaekwangia indiensis sp. nov., Ohtaekwangia reichenbachii sp. nov. from diverse environment.</title>
        <authorList>
            <person name="Octaviana S."/>
        </authorList>
    </citation>
    <scope>NUCLEOTIDE SEQUENCE [LARGE SCALE GENOMIC DNA]</scope>
    <source>
        <strain evidence="2 3">PWU37</strain>
    </source>
</reference>
<dbReference type="RefSeq" id="WP_254091798.1">
    <property type="nucleotide sequence ID" value="NZ_JAHESC010000028.1"/>
</dbReference>
<dbReference type="EMBL" id="JAHESC010000028">
    <property type="protein sequence ID" value="MBT1688574.1"/>
    <property type="molecule type" value="Genomic_DNA"/>
</dbReference>
<protein>
    <submittedName>
        <fullName evidence="2">Uncharacterized protein</fullName>
    </submittedName>
</protein>